<dbReference type="Proteomes" id="UP001138793">
    <property type="component" value="Unassembled WGS sequence"/>
</dbReference>
<evidence type="ECO:0000313" key="3">
    <source>
        <dbReference type="EMBL" id="MBP2079394.1"/>
    </source>
</evidence>
<evidence type="ECO:0000256" key="1">
    <source>
        <dbReference type="ARBA" id="ARBA00006817"/>
    </source>
</evidence>
<name>A0A9X0YZU6_9BACI</name>
<evidence type="ECO:0000313" key="4">
    <source>
        <dbReference type="Proteomes" id="UP001138793"/>
    </source>
</evidence>
<feature type="domain" description="Activator of Hsp90 ATPase homologue 1/2-like C-terminal" evidence="2">
    <location>
        <begin position="18"/>
        <end position="138"/>
    </location>
</feature>
<comment type="similarity">
    <text evidence="1">Belongs to the AHA1 family.</text>
</comment>
<gene>
    <name evidence="3" type="ORF">J2Z64_003692</name>
</gene>
<accession>A0A9X0YZU6</accession>
<sequence length="144" mass="16558">MESGKKETLTVETTVQKPGEKVWECWTNPKHITQWSNASDDWHVPNAENDLRAGGNFLTRMEAKDGSFGFDFSGVYDEVRQNEFISYTLNDERKVEISFISQENDTKVVETFEAENTNSIEMQRAGWQAILDNFKKYCETNAEG</sequence>
<reference evidence="3" key="1">
    <citation type="submission" date="2021-03" db="EMBL/GenBank/DDBJ databases">
        <title>Genomic Encyclopedia of Type Strains, Phase IV (KMG-IV): sequencing the most valuable type-strain genomes for metagenomic binning, comparative biology and taxonomic classification.</title>
        <authorList>
            <person name="Goeker M."/>
        </authorList>
    </citation>
    <scope>NUCLEOTIDE SEQUENCE</scope>
    <source>
        <strain evidence="3">DSM 107338</strain>
    </source>
</reference>
<evidence type="ECO:0000259" key="2">
    <source>
        <dbReference type="Pfam" id="PF08327"/>
    </source>
</evidence>
<dbReference type="Gene3D" id="3.30.530.20">
    <property type="match status" value="1"/>
</dbReference>
<organism evidence="3 4">
    <name type="scientific">Oceanobacillus polygoni</name>
    <dbReference type="NCBI Taxonomy" id="1235259"/>
    <lineage>
        <taxon>Bacteria</taxon>
        <taxon>Bacillati</taxon>
        <taxon>Bacillota</taxon>
        <taxon>Bacilli</taxon>
        <taxon>Bacillales</taxon>
        <taxon>Bacillaceae</taxon>
        <taxon>Oceanobacillus</taxon>
    </lineage>
</organism>
<dbReference type="AlphaFoldDB" id="A0A9X0YZU6"/>
<keyword evidence="4" id="KW-1185">Reference proteome</keyword>
<dbReference type="InterPro" id="IPR023393">
    <property type="entry name" value="START-like_dom_sf"/>
</dbReference>
<proteinExistence type="inferred from homology"/>
<protein>
    <submittedName>
        <fullName evidence="3">Uncharacterized protein YndB with AHSA1/START domain</fullName>
    </submittedName>
</protein>
<dbReference type="InterPro" id="IPR013538">
    <property type="entry name" value="ASHA1/2-like_C"/>
</dbReference>
<dbReference type="SUPFAM" id="SSF55961">
    <property type="entry name" value="Bet v1-like"/>
    <property type="match status" value="1"/>
</dbReference>
<dbReference type="OrthoDB" id="384974at2"/>
<comment type="caution">
    <text evidence="3">The sequence shown here is derived from an EMBL/GenBank/DDBJ whole genome shotgun (WGS) entry which is preliminary data.</text>
</comment>
<dbReference type="EMBL" id="JAGGMB010000016">
    <property type="protein sequence ID" value="MBP2079394.1"/>
    <property type="molecule type" value="Genomic_DNA"/>
</dbReference>
<dbReference type="Pfam" id="PF08327">
    <property type="entry name" value="AHSA1"/>
    <property type="match status" value="1"/>
</dbReference>
<dbReference type="RefSeq" id="WP_149473535.1">
    <property type="nucleotide sequence ID" value="NZ_JAGGMB010000016.1"/>
</dbReference>
<dbReference type="CDD" id="cd08897">
    <property type="entry name" value="SRPBCC_CalC_Aha1-like_4"/>
    <property type="match status" value="1"/>
</dbReference>